<dbReference type="SUPFAM" id="SSF55469">
    <property type="entry name" value="FMN-dependent nitroreductase-like"/>
    <property type="match status" value="1"/>
</dbReference>
<evidence type="ECO:0000256" key="5">
    <source>
        <dbReference type="ARBA" id="ARBA00022857"/>
    </source>
</evidence>
<gene>
    <name evidence="8" type="ORF">E5167_08940</name>
</gene>
<keyword evidence="4" id="KW-0288">FMN</keyword>
<comment type="cofactor">
    <cofactor evidence="1">
        <name>FMN</name>
        <dbReference type="ChEBI" id="CHEBI:58210"/>
    </cofactor>
</comment>
<sequence>MELIENLKWRYATKKFDASKKVSANDLQKLKEVVQLSVSSYGLQLYKVLIIENSEIREQLKPVSWNQSQITDASHLFVFCNYTEATPEAIDAFIEQTAETRNLDLERLNGYGNFIKEKLNEKTSEEKTSWLKSQTYLALGNLLNACAELKIDACPMEGFEPEAYNKILGLDKQGLNAAVIAPIGYRHDEDHTIEQQKVRKPMELLFDTI</sequence>
<keyword evidence="9" id="KW-1185">Reference proteome</keyword>
<dbReference type="CDD" id="cd02149">
    <property type="entry name" value="NfsB-like"/>
    <property type="match status" value="1"/>
</dbReference>
<evidence type="ECO:0000256" key="4">
    <source>
        <dbReference type="ARBA" id="ARBA00022643"/>
    </source>
</evidence>
<protein>
    <submittedName>
        <fullName evidence="8">NAD(P)H-dependent oxidoreductase</fullName>
    </submittedName>
</protein>
<evidence type="ECO:0000259" key="7">
    <source>
        <dbReference type="Pfam" id="PF00881"/>
    </source>
</evidence>
<evidence type="ECO:0000256" key="1">
    <source>
        <dbReference type="ARBA" id="ARBA00001917"/>
    </source>
</evidence>
<dbReference type="InterPro" id="IPR000415">
    <property type="entry name" value="Nitroreductase-like"/>
</dbReference>
<keyword evidence="6" id="KW-0560">Oxidoreductase</keyword>
<organism evidence="8 9">
    <name type="scientific">Pontimicrobium aquaticum</name>
    <dbReference type="NCBI Taxonomy" id="2565367"/>
    <lineage>
        <taxon>Bacteria</taxon>
        <taxon>Pseudomonadati</taxon>
        <taxon>Bacteroidota</taxon>
        <taxon>Flavobacteriia</taxon>
        <taxon>Flavobacteriales</taxon>
        <taxon>Flavobacteriaceae</taxon>
        <taxon>Pontimicrobium</taxon>
    </lineage>
</organism>
<proteinExistence type="inferred from homology"/>
<evidence type="ECO:0000256" key="2">
    <source>
        <dbReference type="ARBA" id="ARBA00007118"/>
    </source>
</evidence>
<dbReference type="OrthoDB" id="9809288at2"/>
<accession>A0A4V5LQQ0</accession>
<dbReference type="InterPro" id="IPR029479">
    <property type="entry name" value="Nitroreductase"/>
</dbReference>
<dbReference type="Gene3D" id="3.40.109.10">
    <property type="entry name" value="NADH Oxidase"/>
    <property type="match status" value="1"/>
</dbReference>
<dbReference type="InterPro" id="IPR033878">
    <property type="entry name" value="NfsB-like"/>
</dbReference>
<evidence type="ECO:0000256" key="6">
    <source>
        <dbReference type="ARBA" id="ARBA00023002"/>
    </source>
</evidence>
<evidence type="ECO:0000313" key="9">
    <source>
        <dbReference type="Proteomes" id="UP000307657"/>
    </source>
</evidence>
<keyword evidence="3" id="KW-0285">Flavoprotein</keyword>
<dbReference type="GO" id="GO:0016491">
    <property type="term" value="F:oxidoreductase activity"/>
    <property type="evidence" value="ECO:0007669"/>
    <property type="project" value="UniProtKB-KW"/>
</dbReference>
<feature type="domain" description="Nitroreductase" evidence="7">
    <location>
        <begin position="7"/>
        <end position="185"/>
    </location>
</feature>
<reference evidence="8 9" key="1">
    <citation type="submission" date="2019-04" db="EMBL/GenBank/DDBJ databases">
        <title>Lacinutrix sp. nov., isolated from marine water.</title>
        <authorList>
            <person name="Kim W."/>
        </authorList>
    </citation>
    <scope>NUCLEOTIDE SEQUENCE [LARGE SCALE GENOMIC DNA]</scope>
    <source>
        <strain evidence="8 9">CAU 1491</strain>
    </source>
</reference>
<dbReference type="RefSeq" id="WP_136843211.1">
    <property type="nucleotide sequence ID" value="NZ_SUPL01000004.1"/>
</dbReference>
<evidence type="ECO:0000313" key="8">
    <source>
        <dbReference type="EMBL" id="TJY35979.1"/>
    </source>
</evidence>
<dbReference type="PANTHER" id="PTHR43673:SF2">
    <property type="entry name" value="NITROREDUCTASE"/>
    <property type="match status" value="1"/>
</dbReference>
<dbReference type="PANTHER" id="PTHR43673">
    <property type="entry name" value="NAD(P)H NITROREDUCTASE YDGI-RELATED"/>
    <property type="match status" value="1"/>
</dbReference>
<evidence type="ECO:0000256" key="3">
    <source>
        <dbReference type="ARBA" id="ARBA00022630"/>
    </source>
</evidence>
<dbReference type="AlphaFoldDB" id="A0A4V5LQQ0"/>
<dbReference type="Pfam" id="PF00881">
    <property type="entry name" value="Nitroreductase"/>
    <property type="match status" value="1"/>
</dbReference>
<name>A0A4V5LQQ0_9FLAO</name>
<comment type="similarity">
    <text evidence="2">Belongs to the nitroreductase family.</text>
</comment>
<dbReference type="EMBL" id="SUPL01000004">
    <property type="protein sequence ID" value="TJY35979.1"/>
    <property type="molecule type" value="Genomic_DNA"/>
</dbReference>
<dbReference type="Proteomes" id="UP000307657">
    <property type="component" value="Unassembled WGS sequence"/>
</dbReference>
<keyword evidence="5" id="KW-0521">NADP</keyword>
<comment type="caution">
    <text evidence="8">The sequence shown here is derived from an EMBL/GenBank/DDBJ whole genome shotgun (WGS) entry which is preliminary data.</text>
</comment>